<keyword evidence="4" id="KW-1185">Reference proteome</keyword>
<protein>
    <submittedName>
        <fullName evidence="3">Uncharacterized protein</fullName>
    </submittedName>
</protein>
<feature type="signal peptide" evidence="2">
    <location>
        <begin position="1"/>
        <end position="23"/>
    </location>
</feature>
<feature type="compositionally biased region" description="Acidic residues" evidence="1">
    <location>
        <begin position="172"/>
        <end position="183"/>
    </location>
</feature>
<dbReference type="OrthoDB" id="6104988at2759"/>
<evidence type="ECO:0000313" key="3">
    <source>
        <dbReference type="EMBL" id="CAH1783360.1"/>
    </source>
</evidence>
<accession>A0A8S4NPT1</accession>
<name>A0A8S4NPT1_OWEFU</name>
<evidence type="ECO:0000256" key="1">
    <source>
        <dbReference type="SAM" id="MobiDB-lite"/>
    </source>
</evidence>
<proteinExistence type="predicted"/>
<gene>
    <name evidence="3" type="ORF">OFUS_LOCUS9707</name>
</gene>
<dbReference type="AlphaFoldDB" id="A0A8S4NPT1"/>
<comment type="caution">
    <text evidence="3">The sequence shown here is derived from an EMBL/GenBank/DDBJ whole genome shotgun (WGS) entry which is preliminary data.</text>
</comment>
<evidence type="ECO:0000256" key="2">
    <source>
        <dbReference type="SAM" id="SignalP"/>
    </source>
</evidence>
<keyword evidence="2" id="KW-0732">Signal</keyword>
<dbReference type="Proteomes" id="UP000749559">
    <property type="component" value="Unassembled WGS sequence"/>
</dbReference>
<evidence type="ECO:0000313" key="4">
    <source>
        <dbReference type="Proteomes" id="UP000749559"/>
    </source>
</evidence>
<dbReference type="EMBL" id="CAIIXF020000005">
    <property type="protein sequence ID" value="CAH1783360.1"/>
    <property type="molecule type" value="Genomic_DNA"/>
</dbReference>
<feature type="compositionally biased region" description="Low complexity" evidence="1">
    <location>
        <begin position="200"/>
        <end position="219"/>
    </location>
</feature>
<reference evidence="3" key="1">
    <citation type="submission" date="2022-03" db="EMBL/GenBank/DDBJ databases">
        <authorList>
            <person name="Martin C."/>
        </authorList>
    </citation>
    <scope>NUCLEOTIDE SEQUENCE</scope>
</reference>
<feature type="region of interest" description="Disordered" evidence="1">
    <location>
        <begin position="145"/>
        <end position="241"/>
    </location>
</feature>
<organism evidence="3 4">
    <name type="scientific">Owenia fusiformis</name>
    <name type="common">Polychaete worm</name>
    <dbReference type="NCBI Taxonomy" id="6347"/>
    <lineage>
        <taxon>Eukaryota</taxon>
        <taxon>Metazoa</taxon>
        <taxon>Spiralia</taxon>
        <taxon>Lophotrochozoa</taxon>
        <taxon>Annelida</taxon>
        <taxon>Polychaeta</taxon>
        <taxon>Sedentaria</taxon>
        <taxon>Canalipalpata</taxon>
        <taxon>Sabellida</taxon>
        <taxon>Oweniida</taxon>
        <taxon>Oweniidae</taxon>
        <taxon>Owenia</taxon>
    </lineage>
</organism>
<sequence>MEFTSVVYAFGLLLSVFTLQSLGCSPDDTSDDIVDQVKKADVLLFGKALRKFPSPDFDGVYTVLFQVYCIYKGEVTQQKINITDAGLKPGICFEIQLQRNKNYLVMLNRRDGKLVPANREYEEYDLEEALIACGVKLRYPRGKSATNNNYQCPTVDPADCVMEPDVVPPLIDTDEKEESEEQPPYEVATPEPTTPPTEPTEPTSEPETTPETTPTTTPKSEPEDNNVDTETGAPVGPVSANDNNGASGLHIQTIPIIIASLLYVLLSR</sequence>
<feature type="chain" id="PRO_5035764011" evidence="2">
    <location>
        <begin position="24"/>
        <end position="268"/>
    </location>
</feature>